<dbReference type="Gene3D" id="3.40.50.300">
    <property type="entry name" value="P-loop containing nucleotide triphosphate hydrolases"/>
    <property type="match status" value="1"/>
</dbReference>
<dbReference type="InterPro" id="IPR027417">
    <property type="entry name" value="P-loop_NTPase"/>
</dbReference>
<dbReference type="InterPro" id="IPR050206">
    <property type="entry name" value="FtsK/SpoIIIE/SftA"/>
</dbReference>
<reference evidence="3 4" key="1">
    <citation type="submission" date="2017-09" db="EMBL/GenBank/DDBJ databases">
        <authorList>
            <person name="Lee N."/>
            <person name="Cho B.-K."/>
        </authorList>
    </citation>
    <scope>NUCLEOTIDE SEQUENCE [LARGE SCALE GENOMIC DNA]</scope>
    <source>
        <strain evidence="3 4">ATCC 12769</strain>
    </source>
</reference>
<dbReference type="NCBIfam" id="NF041214">
    <property type="entry name" value="plasmid_TraB"/>
    <property type="match status" value="1"/>
</dbReference>
<proteinExistence type="predicted"/>
<feature type="transmembrane region" description="Helical" evidence="2">
    <location>
        <begin position="101"/>
        <end position="121"/>
    </location>
</feature>
<evidence type="ECO:0000256" key="1">
    <source>
        <dbReference type="SAM" id="MobiDB-lite"/>
    </source>
</evidence>
<protein>
    <submittedName>
        <fullName evidence="3">Sporulation protein SsgA</fullName>
    </submittedName>
</protein>
<feature type="region of interest" description="Disordered" evidence="1">
    <location>
        <begin position="1"/>
        <end position="27"/>
    </location>
</feature>
<dbReference type="OrthoDB" id="5165844at2"/>
<name>A0A5J6F6J8_9ACTN</name>
<keyword evidence="2" id="KW-1133">Transmembrane helix</keyword>
<dbReference type="PANTHER" id="PTHR22683:SF41">
    <property type="entry name" value="DNA TRANSLOCASE FTSK"/>
    <property type="match status" value="1"/>
</dbReference>
<feature type="region of interest" description="Disordered" evidence="1">
    <location>
        <begin position="543"/>
        <end position="586"/>
    </location>
</feature>
<gene>
    <name evidence="3" type="ORF">CP967_08360</name>
</gene>
<dbReference type="EMBL" id="CP023702">
    <property type="protein sequence ID" value="QEU71978.1"/>
    <property type="molecule type" value="Genomic_DNA"/>
</dbReference>
<keyword evidence="2" id="KW-0472">Membrane</keyword>
<dbReference type="AlphaFoldDB" id="A0A5J6F6J8"/>
<dbReference type="RefSeq" id="WP_150487345.1">
    <property type="nucleotide sequence ID" value="NZ_CP023702.1"/>
</dbReference>
<evidence type="ECO:0000313" key="4">
    <source>
        <dbReference type="Proteomes" id="UP000326178"/>
    </source>
</evidence>
<organism evidence="3 4">
    <name type="scientific">Streptomyces nitrosporeus</name>
    <dbReference type="NCBI Taxonomy" id="28894"/>
    <lineage>
        <taxon>Bacteria</taxon>
        <taxon>Bacillati</taxon>
        <taxon>Actinomycetota</taxon>
        <taxon>Actinomycetes</taxon>
        <taxon>Kitasatosporales</taxon>
        <taxon>Streptomycetaceae</taxon>
        <taxon>Streptomyces</taxon>
    </lineage>
</organism>
<dbReference type="SUPFAM" id="SSF52540">
    <property type="entry name" value="P-loop containing nucleoside triphosphate hydrolases"/>
    <property type="match status" value="1"/>
</dbReference>
<evidence type="ECO:0000313" key="3">
    <source>
        <dbReference type="EMBL" id="QEU71978.1"/>
    </source>
</evidence>
<keyword evidence="2" id="KW-0812">Transmembrane</keyword>
<evidence type="ECO:0000256" key="2">
    <source>
        <dbReference type="SAM" id="Phobius"/>
    </source>
</evidence>
<sequence length="676" mass="71343">MARKTSKHTSTGPGAEQRHEEQLQGSAGRGDLTGYVLHRAKPHLPPWLTAAGIGVVSLPAHWQWGGSAAAGVGLTLASVALSGATWWAGRTTSSQRRLHSAVTVAAGSAWLTAAALAGPASGPLADLYLMGAPTLALSWNIRMVMRRNPDATGTESVDKGLLEKVGLAKTLLKGAKVEPNRVTVGYQLPPGELVNDDVAKALVRIAGALDVAPNAVRMRPDPESAGRGEIIVVPQDVLKDGSTWPGPSAPGGSIAEPLNVGFYEHGDPLLMWMSGDPAVSRNAMHLLIMGMTGSGKSVSALNALAEILTRRDAIVWGSDPVKVTQTFGPLIGAMDWAALDMASTEAMVSALEAVIPARTAWLAAHGYNQWVPEAAEPRADGSPGVPYLVAWFEEAAKSLREGLDFTGIAQEARSAGVSLVVSMQRASGYQMPTDTRASLGSSWCHGVRDHTDAGFALPEEAIDAGARPEAWKDKKPGYAYLAANGIDQDEWATPTRSHNITADDLTAIVADYAAVRPTIDPVTAKAAAAAAGKLFTDRAARTGHTAPNASLPAPAGGKDLTPVHEDDFDGIDADDFDPEEELPTPAGTLQLANQPATERIAVSPSEAREVMVRLLEQFERDGMETVGPKEFMAYCDQFGRKRGWVSGEIARMVLEGRLAETADTGRYRIVPQLATV</sequence>
<feature type="compositionally biased region" description="Acidic residues" evidence="1">
    <location>
        <begin position="566"/>
        <end position="582"/>
    </location>
</feature>
<keyword evidence="4" id="KW-1185">Reference proteome</keyword>
<dbReference type="KEGG" id="snk:CP967_08360"/>
<dbReference type="Proteomes" id="UP000326178">
    <property type="component" value="Chromosome"/>
</dbReference>
<dbReference type="PANTHER" id="PTHR22683">
    <property type="entry name" value="SPORULATION PROTEIN RELATED"/>
    <property type="match status" value="1"/>
</dbReference>
<accession>A0A5J6F6J8</accession>